<dbReference type="Pfam" id="PF09335">
    <property type="entry name" value="VTT_dom"/>
    <property type="match status" value="1"/>
</dbReference>
<dbReference type="InterPro" id="IPR032816">
    <property type="entry name" value="VTT_dom"/>
</dbReference>
<proteinExistence type="inferred from homology"/>
<comment type="subcellular location">
    <subcellularLocation>
        <location evidence="1 7">Cell membrane</location>
        <topology evidence="1 7">Multi-pass membrane protein</topology>
    </subcellularLocation>
</comment>
<feature type="transmembrane region" description="Helical" evidence="7">
    <location>
        <begin position="6"/>
        <end position="28"/>
    </location>
</feature>
<dbReference type="Proteomes" id="UP000001883">
    <property type="component" value="Chromosome"/>
</dbReference>
<evidence type="ECO:0000313" key="10">
    <source>
        <dbReference type="Proteomes" id="UP000001883"/>
    </source>
</evidence>
<feature type="transmembrane region" description="Helical" evidence="7">
    <location>
        <begin position="166"/>
        <end position="192"/>
    </location>
</feature>
<evidence type="ECO:0000256" key="5">
    <source>
        <dbReference type="ARBA" id="ARBA00022989"/>
    </source>
</evidence>
<evidence type="ECO:0000256" key="4">
    <source>
        <dbReference type="ARBA" id="ARBA00022692"/>
    </source>
</evidence>
<protein>
    <submittedName>
        <fullName evidence="9">Uncharacterized membrane-associated protein</fullName>
    </submittedName>
</protein>
<evidence type="ECO:0000313" key="9">
    <source>
        <dbReference type="EMBL" id="BAI64019.1"/>
    </source>
</evidence>
<evidence type="ECO:0000256" key="1">
    <source>
        <dbReference type="ARBA" id="ARBA00004651"/>
    </source>
</evidence>
<dbReference type="AlphaFoldDB" id="D2NQU3"/>
<evidence type="ECO:0000256" key="3">
    <source>
        <dbReference type="ARBA" id="ARBA00022475"/>
    </source>
</evidence>
<dbReference type="GO" id="GO:0005886">
    <property type="term" value="C:plasma membrane"/>
    <property type="evidence" value="ECO:0007669"/>
    <property type="project" value="UniProtKB-SubCell"/>
</dbReference>
<name>D2NQU3_ROTMD</name>
<feature type="transmembrane region" description="Helical" evidence="7">
    <location>
        <begin position="80"/>
        <end position="99"/>
    </location>
</feature>
<dbReference type="InterPro" id="IPR032818">
    <property type="entry name" value="DedA-like"/>
</dbReference>
<evidence type="ECO:0000259" key="8">
    <source>
        <dbReference type="Pfam" id="PF09335"/>
    </source>
</evidence>
<keyword evidence="5 7" id="KW-1133">Transmembrane helix</keyword>
<feature type="domain" description="VTT" evidence="8">
    <location>
        <begin position="60"/>
        <end position="182"/>
    </location>
</feature>
<evidence type="ECO:0000256" key="7">
    <source>
        <dbReference type="RuleBase" id="RU367016"/>
    </source>
</evidence>
<accession>D2NQU3</accession>
<gene>
    <name evidence="9" type="ordered locus">RMDY18_01870</name>
</gene>
<dbReference type="PANTHER" id="PTHR30353">
    <property type="entry name" value="INNER MEMBRANE PROTEIN DEDA-RELATED"/>
    <property type="match status" value="1"/>
</dbReference>
<dbReference type="HOGENOM" id="CLU_044208_6_0_11"/>
<keyword evidence="3 7" id="KW-1003">Cell membrane</keyword>
<reference evidence="10" key="1">
    <citation type="submission" date="2009-07" db="EMBL/GenBank/DDBJ databases">
        <title>Complete genome sequence of Rothia mucilaginosa DJ.</title>
        <authorList>
            <person name="Yamane K."/>
            <person name="Nambu T."/>
            <person name="Mashimo C."/>
            <person name="Sugimori C."/>
            <person name="Yamanaka T."/>
            <person name="Leung K."/>
            <person name="Fukushima H."/>
        </authorList>
    </citation>
    <scope>NUCLEOTIDE SEQUENCE [LARGE SCALE GENOMIC DNA]</scope>
    <source>
        <strain evidence="10">DY-18</strain>
    </source>
</reference>
<keyword evidence="10" id="KW-1185">Reference proteome</keyword>
<dbReference type="EMBL" id="AP011540">
    <property type="protein sequence ID" value="BAI64019.1"/>
    <property type="molecule type" value="Genomic_DNA"/>
</dbReference>
<feature type="transmembrane region" description="Helical" evidence="7">
    <location>
        <begin position="198"/>
        <end position="216"/>
    </location>
</feature>
<comment type="similarity">
    <text evidence="2 7">Belongs to the DedA family.</text>
</comment>
<keyword evidence="4 7" id="KW-0812">Transmembrane</keyword>
<keyword evidence="6 7" id="KW-0472">Membrane</keyword>
<feature type="transmembrane region" description="Helical" evidence="7">
    <location>
        <begin position="40"/>
        <end position="60"/>
    </location>
</feature>
<reference evidence="9 10" key="3">
    <citation type="journal article" date="2010" name="Sequencing">
        <title>Complete Genome Sequence of Rothia mucilaginosa DY-18: A Clinical Isolate with Dense Meshwork-Like Structures from a Persistent Apical Periodontitis Lesion.</title>
        <authorList>
            <person name="Yamane K."/>
            <person name="Nambu T."/>
            <person name="Yamanaka T."/>
            <person name="Mashimo C."/>
            <person name="Sugimori C."/>
            <person name="Leung K.-P."/>
            <person name="Fukushima H."/>
        </authorList>
    </citation>
    <scope>NUCLEOTIDE SEQUENCE [LARGE SCALE GENOMIC DNA]</scope>
    <source>
        <strain evidence="9 10">DY-18</strain>
    </source>
</reference>
<reference evidence="9 10" key="2">
    <citation type="journal article" date="2010" name="J Osaka Dent Univ">
        <title>Isolation and identification of Rothia mucilaginosa from persistent apical periodontitis lesions.</title>
        <authorList>
            <person name="Yamane K."/>
            <person name="Yoshida M."/>
            <person name="Fujihira T."/>
            <person name="Baba T."/>
            <person name="Tsuji N."/>
            <person name="Hayashi H."/>
            <person name="Sugimori C."/>
            <person name="Yamanaka T."/>
            <person name="Mashimo C."/>
            <person name="Nambu T."/>
            <person name="Kawai H."/>
            <person name="Fukushima H."/>
        </authorList>
    </citation>
    <scope>NUCLEOTIDE SEQUENCE [LARGE SCALE GENOMIC DNA]</scope>
    <source>
        <strain evidence="9 10">DY-18</strain>
    </source>
</reference>
<organism evidence="9 10">
    <name type="scientific">Rothia mucilaginosa (strain DY-18)</name>
    <name type="common">Stomatococcus mucilaginosus</name>
    <dbReference type="NCBI Taxonomy" id="680646"/>
    <lineage>
        <taxon>Bacteria</taxon>
        <taxon>Bacillati</taxon>
        <taxon>Actinomycetota</taxon>
        <taxon>Actinomycetes</taxon>
        <taxon>Micrococcales</taxon>
        <taxon>Micrococcaceae</taxon>
        <taxon>Rothia</taxon>
    </lineage>
</organism>
<dbReference type="eggNOG" id="COG0586">
    <property type="taxonomic scope" value="Bacteria"/>
</dbReference>
<dbReference type="KEGG" id="rmu:RMDY18_01870"/>
<evidence type="ECO:0000256" key="2">
    <source>
        <dbReference type="ARBA" id="ARBA00010792"/>
    </source>
</evidence>
<evidence type="ECO:0000256" key="6">
    <source>
        <dbReference type="ARBA" id="ARBA00023136"/>
    </source>
</evidence>
<dbReference type="PANTHER" id="PTHR30353:SF0">
    <property type="entry name" value="TRANSMEMBRANE PROTEIN"/>
    <property type="match status" value="1"/>
</dbReference>
<sequence length="228" mass="24733">MRSTHSSGFFMTFLATALAHLPVALLGLDLEQFLLNTGPWVLVVSAIIVFIESGVLFPVLPGDSLIFALGMLHEQMGLSLWVAFPVLVLVAIAGAEVGYQIGARYGRKIFKDDAKILSTKNLHTTEEFFQKRGSLALVLGRFVPIVRTFVSLAAGISSYDRKKFHLWNVVGAVAWIGSIGLAGVLLGGIPFVHNNIEYIAVIIVAVSVVPVIIEYLRGRSKAKQESAE</sequence>